<dbReference type="PANTHER" id="PTHR30469:SF11">
    <property type="entry name" value="BLL4320 PROTEIN"/>
    <property type="match status" value="1"/>
</dbReference>
<dbReference type="Pfam" id="PF25954">
    <property type="entry name" value="Beta-barrel_RND_2"/>
    <property type="match status" value="1"/>
</dbReference>
<dbReference type="RefSeq" id="WP_058500904.1">
    <property type="nucleotide sequence ID" value="NZ_CAAAJA010000012.1"/>
</dbReference>
<dbReference type="GO" id="GO:0015562">
    <property type="term" value="F:efflux transmembrane transporter activity"/>
    <property type="evidence" value="ECO:0007669"/>
    <property type="project" value="TreeGrafter"/>
</dbReference>
<organism evidence="4 5">
    <name type="scientific">Legionella israelensis</name>
    <dbReference type="NCBI Taxonomy" id="454"/>
    <lineage>
        <taxon>Bacteria</taxon>
        <taxon>Pseudomonadati</taxon>
        <taxon>Pseudomonadota</taxon>
        <taxon>Gammaproteobacteria</taxon>
        <taxon>Legionellales</taxon>
        <taxon>Legionellaceae</taxon>
        <taxon>Legionella</taxon>
    </lineage>
</organism>
<dbReference type="Gene3D" id="2.40.420.20">
    <property type="match status" value="1"/>
</dbReference>
<dbReference type="OrthoDB" id="9806939at2"/>
<dbReference type="Pfam" id="PF25917">
    <property type="entry name" value="BSH_RND"/>
    <property type="match status" value="1"/>
</dbReference>
<dbReference type="InterPro" id="IPR006143">
    <property type="entry name" value="RND_pump_MFP"/>
</dbReference>
<gene>
    <name evidence="4" type="primary">acrA</name>
    <name evidence="4" type="ORF">Lisr_0522</name>
</gene>
<proteinExistence type="inferred from homology"/>
<dbReference type="EMBL" id="LNYH01000016">
    <property type="protein sequence ID" value="KTD32049.1"/>
    <property type="molecule type" value="Genomic_DNA"/>
</dbReference>
<evidence type="ECO:0000259" key="3">
    <source>
        <dbReference type="Pfam" id="PF25954"/>
    </source>
</evidence>
<protein>
    <submittedName>
        <fullName evidence="4">RND efflux membrane fusion protein, acriflavin resistance protein E</fullName>
    </submittedName>
</protein>
<accession>A0A0W0WI82</accession>
<dbReference type="NCBIfam" id="TIGR01730">
    <property type="entry name" value="RND_mfp"/>
    <property type="match status" value="1"/>
</dbReference>
<dbReference type="Gene3D" id="1.10.287.470">
    <property type="entry name" value="Helix hairpin bin"/>
    <property type="match status" value="1"/>
</dbReference>
<keyword evidence="5" id="KW-1185">Reference proteome</keyword>
<dbReference type="Gene3D" id="2.40.50.100">
    <property type="match status" value="1"/>
</dbReference>
<dbReference type="GO" id="GO:1990281">
    <property type="term" value="C:efflux pump complex"/>
    <property type="evidence" value="ECO:0007669"/>
    <property type="project" value="TreeGrafter"/>
</dbReference>
<name>A0A0W0WI82_9GAMM</name>
<evidence type="ECO:0000256" key="1">
    <source>
        <dbReference type="ARBA" id="ARBA00009477"/>
    </source>
</evidence>
<dbReference type="PANTHER" id="PTHR30469">
    <property type="entry name" value="MULTIDRUG RESISTANCE PROTEIN MDTA"/>
    <property type="match status" value="1"/>
</dbReference>
<feature type="domain" description="CusB-like beta-barrel" evidence="3">
    <location>
        <begin position="202"/>
        <end position="259"/>
    </location>
</feature>
<dbReference type="Proteomes" id="UP000054761">
    <property type="component" value="Unassembled WGS sequence"/>
</dbReference>
<dbReference type="InterPro" id="IPR058792">
    <property type="entry name" value="Beta-barrel_RND_2"/>
</dbReference>
<dbReference type="PATRIC" id="fig|454.4.peg.551"/>
<dbReference type="STRING" id="454.Lisr_0522"/>
<evidence type="ECO:0000313" key="5">
    <source>
        <dbReference type="Proteomes" id="UP000054761"/>
    </source>
</evidence>
<comment type="caution">
    <text evidence="4">The sequence shown here is derived from an EMBL/GenBank/DDBJ whole genome shotgun (WGS) entry which is preliminary data.</text>
</comment>
<dbReference type="Gene3D" id="2.40.30.170">
    <property type="match status" value="1"/>
</dbReference>
<dbReference type="InterPro" id="IPR058625">
    <property type="entry name" value="MdtA-like_BSH"/>
</dbReference>
<evidence type="ECO:0000313" key="4">
    <source>
        <dbReference type="EMBL" id="KTD32049.1"/>
    </source>
</evidence>
<comment type="similarity">
    <text evidence="1">Belongs to the membrane fusion protein (MFP) (TC 8.A.1) family.</text>
</comment>
<feature type="domain" description="Multidrug resistance protein MdtA-like barrel-sandwich hybrid" evidence="2">
    <location>
        <begin position="69"/>
        <end position="191"/>
    </location>
</feature>
<dbReference type="SUPFAM" id="SSF111369">
    <property type="entry name" value="HlyD-like secretion proteins"/>
    <property type="match status" value="1"/>
</dbReference>
<reference evidence="4 5" key="1">
    <citation type="submission" date="2015-11" db="EMBL/GenBank/DDBJ databases">
        <title>Genomic analysis of 38 Legionella species identifies large and diverse effector repertoires.</title>
        <authorList>
            <person name="Burstein D."/>
            <person name="Amaro F."/>
            <person name="Zusman T."/>
            <person name="Lifshitz Z."/>
            <person name="Cohen O."/>
            <person name="Gilbert J.A."/>
            <person name="Pupko T."/>
            <person name="Shuman H.A."/>
            <person name="Segal G."/>
        </authorList>
    </citation>
    <scope>NUCLEOTIDE SEQUENCE [LARGE SCALE GENOMIC DNA]</scope>
    <source>
        <strain evidence="4 5">Bercovier 4</strain>
    </source>
</reference>
<dbReference type="AlphaFoldDB" id="A0A0W0WI82"/>
<evidence type="ECO:0000259" key="2">
    <source>
        <dbReference type="Pfam" id="PF25917"/>
    </source>
</evidence>
<sequence length="417" mass="46197">MKKRMTIMLIALFIVFGGLIGFNMFKAYMIKRYFATYEPPAVTVSSVEAKTINWHPEIDAVGNFLAINGVDVNAEVSGNVVKIHFNSGEYVKKGEPLIDIDDSVEQATLKFNRAELTLKEISFKRQSDLYKRGATPSSSVDEARANLEQAQANVEKTQAEINQKHIKAPFTGRLGIRQVNLGQFINPGQTMIVSLQSMDPLYLEFYLPEQLFKKIHINQPISFAVDGFSGMQFKGKITAINSKVDPNTHNILVQATVPNCPASAFNAIEQSSLIKIETEENSRLKTVVCNSELNDKNNVDQFIFLPGMFASIDVSQPPVPNTVVLPSTAISYSLYGNSVFVIEKGKKDKQGKDILTVRRVFVSTGEQRGNYTVIKKGIKAGQLVVSSGELKLQNGTRVTINNDVKLEDIKDPDKLGQ</sequence>